<proteinExistence type="predicted"/>
<comment type="caution">
    <text evidence="1">The sequence shown here is derived from an EMBL/GenBank/DDBJ whole genome shotgun (WGS) entry which is preliminary data.</text>
</comment>
<evidence type="ECO:0000313" key="2">
    <source>
        <dbReference type="Proteomes" id="UP001163321"/>
    </source>
</evidence>
<dbReference type="EMBL" id="CM047591">
    <property type="protein sequence ID" value="KAI9919060.1"/>
    <property type="molecule type" value="Genomic_DNA"/>
</dbReference>
<accession>A0ACC0WJK7</accession>
<gene>
    <name evidence="1" type="ORF">PsorP6_011645</name>
</gene>
<evidence type="ECO:0000313" key="1">
    <source>
        <dbReference type="EMBL" id="KAI9919060.1"/>
    </source>
</evidence>
<keyword evidence="2" id="KW-1185">Reference proteome</keyword>
<reference evidence="1 2" key="1">
    <citation type="journal article" date="2022" name="bioRxiv">
        <title>The genome of the oomycete Peronosclerospora sorghi, a cosmopolitan pathogen of maize and sorghum, is inflated with dispersed pseudogenes.</title>
        <authorList>
            <person name="Fletcher K."/>
            <person name="Martin F."/>
            <person name="Isakeit T."/>
            <person name="Cavanaugh K."/>
            <person name="Magill C."/>
            <person name="Michelmore R."/>
        </authorList>
    </citation>
    <scope>NUCLEOTIDE SEQUENCE [LARGE SCALE GENOMIC DNA]</scope>
    <source>
        <strain evidence="1">P6</strain>
    </source>
</reference>
<name>A0ACC0WJK7_9STRA</name>
<organism evidence="1 2">
    <name type="scientific">Peronosclerospora sorghi</name>
    <dbReference type="NCBI Taxonomy" id="230839"/>
    <lineage>
        <taxon>Eukaryota</taxon>
        <taxon>Sar</taxon>
        <taxon>Stramenopiles</taxon>
        <taxon>Oomycota</taxon>
        <taxon>Peronosporomycetes</taxon>
        <taxon>Peronosporales</taxon>
        <taxon>Peronosporaceae</taxon>
        <taxon>Peronosclerospora</taxon>
    </lineage>
</organism>
<protein>
    <submittedName>
        <fullName evidence="1">Uncharacterized protein</fullName>
    </submittedName>
</protein>
<sequence length="802" mass="88919">MIEEVGIILLDFTFEGCSVLLIAKRDRGFRMFNSHDEVGNDEVVQAGRRENTSGSPSLSRALSAVSSSWSSITSRLTLIVSALEGGVGHEIVSALEGGAGYEIDVGMSEYLPHREFAVAPGTHLETEITQVRVQLLSARALTERGEQNGRHSVYHSTRFHYKITQVVCGMIVPAGDLSCSSPARTRIQSAALGNTVRLKITTCNVHALPKIKVQRSSRVPSGPGLKDFLCNLQADDHQGAVQAPSEMNLPVNLSDVRSIEEMEEMQQRQRSFFIETYGCQMNSADSEIVRAILLENGYIPAQTADAADVVLINTCAVRDNAEAKIWNRLESLRQVKVKLLRKKQKKVQTVGVLGCMAERLKEKLLESDKMVDLVVGPDAYRDIPNLLQVVHGSGEAAVNVQLSLDETYADIAPVRADPHSPSAFVSIMRGCNNMCSYCIVPFTRGRERSRIMSSIIDEVRMLSDEGVKEVVLLGQNVNSYHDKKSEGAAEKGRGYVSSAGFSNMFRSRNAPGFRFADLLDEVSRVNPEMRFRFTSPHPKDFPNEVLELVNERANICKQIHIPAQSGSTTVLQRMRRGYSREAYLALVDNMRACIPGVAISSDFIAGFCGETEEEHADTISLMRQVCYDQAFMFAYSVRGRTHAAHRMKDDVSQEVKLRRLREVIDTFSEVITRKNQVEDSDRLHVVLVQGASRRSTEENPKLTGLTDTSKRCVFPNQEMPGSLRAFTKQAGKLASEFLPLPKVESESVHAAPGDYVLVRVREAGRHTLYATPLARTTLQEVADFVPLELLGARQHVHKALEL</sequence>
<dbReference type="Proteomes" id="UP001163321">
    <property type="component" value="Chromosome 12"/>
</dbReference>